<dbReference type="SUPFAM" id="SSF46785">
    <property type="entry name" value="Winged helix' DNA-binding domain"/>
    <property type="match status" value="1"/>
</dbReference>
<name>A0A1Y0IHB0_9BACL</name>
<dbReference type="EMBL" id="CP021434">
    <property type="protein sequence ID" value="ARU59862.1"/>
    <property type="molecule type" value="Genomic_DNA"/>
</dbReference>
<dbReference type="SUPFAM" id="SSF55136">
    <property type="entry name" value="Probable bacterial effector-binding domain"/>
    <property type="match status" value="1"/>
</dbReference>
<dbReference type="PANTHER" id="PTHR36444">
    <property type="entry name" value="TRANSCRIPTIONAL REGULATOR PROTEIN YOBU-RELATED"/>
    <property type="match status" value="1"/>
</dbReference>
<sequence>MSKSKRLIELILLVNRKKKFTVRELAEETGVSYRTMWRYLQELGELGVPLYSEPGAQGGYQILNEVELPAALRVNAAPQVEGQLLTLPAYQAVGYEFTAPYTARGEAEVLVPRLWFQLLTNIEGMEHVITPVIKRGLALHRESEFTYYVTVGVEQAAEVPEGMIRVEVPEHQYVCFTHVGSVERVSVDETFQRIFEWLKQHRYRRATSIPWIELFDERFNPTVPDNSFDIYIPVVKRDEGE</sequence>
<dbReference type="Pfam" id="PF06445">
    <property type="entry name" value="GyrI-like"/>
    <property type="match status" value="1"/>
</dbReference>
<dbReference type="InterPro" id="IPR029442">
    <property type="entry name" value="GyrI-like"/>
</dbReference>
<evidence type="ECO:0000313" key="3">
    <source>
        <dbReference type="Proteomes" id="UP000195437"/>
    </source>
</evidence>
<dbReference type="Proteomes" id="UP000195437">
    <property type="component" value="Chromosome"/>
</dbReference>
<proteinExistence type="predicted"/>
<dbReference type="Pfam" id="PF08279">
    <property type="entry name" value="HTH_11"/>
    <property type="match status" value="1"/>
</dbReference>
<accession>A0A1Y0IHB0</accession>
<dbReference type="AlphaFoldDB" id="A0A1Y0IHB0"/>
<protein>
    <recommendedName>
        <fullName evidence="1">AraC effector-binding domain-containing protein</fullName>
    </recommendedName>
</protein>
<feature type="domain" description="AraC effector-binding" evidence="1">
    <location>
        <begin position="80"/>
        <end position="235"/>
    </location>
</feature>
<organism evidence="2 3">
    <name type="scientific">Tumebacillus avium</name>
    <dbReference type="NCBI Taxonomy" id="1903704"/>
    <lineage>
        <taxon>Bacteria</taxon>
        <taxon>Bacillati</taxon>
        <taxon>Bacillota</taxon>
        <taxon>Bacilli</taxon>
        <taxon>Bacillales</taxon>
        <taxon>Alicyclobacillaceae</taxon>
        <taxon>Tumebacillus</taxon>
    </lineage>
</organism>
<dbReference type="PANTHER" id="PTHR36444:SF2">
    <property type="entry name" value="TRANSCRIPTIONAL REGULATOR PROTEIN YOBU-RELATED"/>
    <property type="match status" value="1"/>
</dbReference>
<dbReference type="InterPro" id="IPR036390">
    <property type="entry name" value="WH_DNA-bd_sf"/>
</dbReference>
<dbReference type="InterPro" id="IPR013196">
    <property type="entry name" value="HTH_11"/>
</dbReference>
<reference evidence="3" key="1">
    <citation type="submission" date="2017-05" db="EMBL/GenBank/DDBJ databases">
        <authorList>
            <person name="Sung H."/>
        </authorList>
    </citation>
    <scope>NUCLEOTIDE SEQUENCE [LARGE SCALE GENOMIC DNA]</scope>
    <source>
        <strain evidence="3">AR23208</strain>
    </source>
</reference>
<dbReference type="InterPro" id="IPR010499">
    <property type="entry name" value="AraC_E-bd"/>
</dbReference>
<dbReference type="OrthoDB" id="9815009at2"/>
<dbReference type="Gene3D" id="1.10.10.10">
    <property type="entry name" value="Winged helix-like DNA-binding domain superfamily/Winged helix DNA-binding domain"/>
    <property type="match status" value="1"/>
</dbReference>
<evidence type="ECO:0000259" key="1">
    <source>
        <dbReference type="SMART" id="SM00871"/>
    </source>
</evidence>
<dbReference type="Gene3D" id="3.20.80.10">
    <property type="entry name" value="Regulatory factor, effector binding domain"/>
    <property type="match status" value="1"/>
</dbReference>
<dbReference type="InterPro" id="IPR011256">
    <property type="entry name" value="Reg_factor_effector_dom_sf"/>
</dbReference>
<keyword evidence="3" id="KW-1185">Reference proteome</keyword>
<evidence type="ECO:0000313" key="2">
    <source>
        <dbReference type="EMBL" id="ARU59862.1"/>
    </source>
</evidence>
<gene>
    <name evidence="2" type="ORF">CBW65_01420</name>
</gene>
<dbReference type="InterPro" id="IPR036388">
    <property type="entry name" value="WH-like_DNA-bd_sf"/>
</dbReference>
<dbReference type="InterPro" id="IPR053182">
    <property type="entry name" value="YobU-like_regulator"/>
</dbReference>
<dbReference type="KEGG" id="tum:CBW65_01420"/>
<dbReference type="SMART" id="SM00871">
    <property type="entry name" value="AraC_E_bind"/>
    <property type="match status" value="1"/>
</dbReference>